<dbReference type="SMART" id="SM00636">
    <property type="entry name" value="Glyco_18"/>
    <property type="match status" value="1"/>
</dbReference>
<gene>
    <name evidence="3" type="primary">LOC104773474</name>
</gene>
<dbReference type="InterPro" id="IPR050314">
    <property type="entry name" value="Glycosyl_Hydrlase_18"/>
</dbReference>
<dbReference type="Gene3D" id="3.10.50.10">
    <property type="match status" value="1"/>
</dbReference>
<dbReference type="CDD" id="cd02879">
    <property type="entry name" value="GH18_plant_chitinase_class_V"/>
    <property type="match status" value="1"/>
</dbReference>
<dbReference type="Pfam" id="PF00704">
    <property type="entry name" value="Glyco_hydro_18"/>
    <property type="match status" value="1"/>
</dbReference>
<name>A0ABM0Y6P2_CAMSA</name>
<dbReference type="PANTHER" id="PTHR11177">
    <property type="entry name" value="CHITINASE"/>
    <property type="match status" value="1"/>
</dbReference>
<dbReference type="InterPro" id="IPR029070">
    <property type="entry name" value="Chitinase_insertion_sf"/>
</dbReference>
<evidence type="ECO:0000313" key="3">
    <source>
        <dbReference type="RefSeq" id="XP_010496391.1"/>
    </source>
</evidence>
<dbReference type="PROSITE" id="PS51910">
    <property type="entry name" value="GH18_2"/>
    <property type="match status" value="1"/>
</dbReference>
<dbReference type="GeneID" id="104773474"/>
<feature type="domain" description="GH18" evidence="1">
    <location>
        <begin position="5"/>
        <end position="353"/>
    </location>
</feature>
<dbReference type="Proteomes" id="UP000694864">
    <property type="component" value="Unplaced"/>
</dbReference>
<keyword evidence="2" id="KW-1185">Reference proteome</keyword>
<dbReference type="RefSeq" id="XP_010496391.1">
    <property type="nucleotide sequence ID" value="XM_010498089.1"/>
</dbReference>
<dbReference type="InterPro" id="IPR017853">
    <property type="entry name" value="GH"/>
</dbReference>
<organism evidence="2 3">
    <name type="scientific">Camelina sativa</name>
    <name type="common">False flax</name>
    <name type="synonym">Myagrum sativum</name>
    <dbReference type="NCBI Taxonomy" id="90675"/>
    <lineage>
        <taxon>Eukaryota</taxon>
        <taxon>Viridiplantae</taxon>
        <taxon>Streptophyta</taxon>
        <taxon>Embryophyta</taxon>
        <taxon>Tracheophyta</taxon>
        <taxon>Spermatophyta</taxon>
        <taxon>Magnoliopsida</taxon>
        <taxon>eudicotyledons</taxon>
        <taxon>Gunneridae</taxon>
        <taxon>Pentapetalae</taxon>
        <taxon>rosids</taxon>
        <taxon>malvids</taxon>
        <taxon>Brassicales</taxon>
        <taxon>Brassicaceae</taxon>
        <taxon>Camelineae</taxon>
        <taxon>Camelina</taxon>
    </lineage>
</organism>
<dbReference type="SUPFAM" id="SSF51445">
    <property type="entry name" value="(Trans)glycosidases"/>
    <property type="match status" value="1"/>
</dbReference>
<dbReference type="SUPFAM" id="SSF54556">
    <property type="entry name" value="Chitinase insertion domain"/>
    <property type="match status" value="1"/>
</dbReference>
<dbReference type="InterPro" id="IPR001223">
    <property type="entry name" value="Glyco_hydro18_cat"/>
</dbReference>
<evidence type="ECO:0000313" key="2">
    <source>
        <dbReference type="Proteomes" id="UP000694864"/>
    </source>
</evidence>
<reference evidence="3" key="2">
    <citation type="submission" date="2025-08" db="UniProtKB">
        <authorList>
            <consortium name="RefSeq"/>
        </authorList>
    </citation>
    <scope>IDENTIFICATION</scope>
    <source>
        <tissue evidence="3">Leaf</tissue>
    </source>
</reference>
<evidence type="ECO:0000259" key="1">
    <source>
        <dbReference type="PROSITE" id="PS51910"/>
    </source>
</evidence>
<dbReference type="InterPro" id="IPR011583">
    <property type="entry name" value="Chitinase_II/V-like_cat"/>
</dbReference>
<dbReference type="PANTHER" id="PTHR11177:SF393">
    <property type="entry name" value="CHITINASE-LIKE PROTEIN-RELATED"/>
    <property type="match status" value="1"/>
</dbReference>
<accession>A0ABM0Y6P2</accession>
<dbReference type="Gene3D" id="3.20.20.80">
    <property type="entry name" value="Glycosidases"/>
    <property type="match status" value="1"/>
</dbReference>
<reference evidence="2" key="1">
    <citation type="journal article" date="2014" name="Nat. Commun.">
        <title>The emerging biofuel crop Camelina sativa retains a highly undifferentiated hexaploid genome structure.</title>
        <authorList>
            <person name="Kagale S."/>
            <person name="Koh C."/>
            <person name="Nixon J."/>
            <person name="Bollina V."/>
            <person name="Clarke W.E."/>
            <person name="Tuteja R."/>
            <person name="Spillane C."/>
            <person name="Robinson S.J."/>
            <person name="Links M.G."/>
            <person name="Clarke C."/>
            <person name="Higgins E.E."/>
            <person name="Huebert T."/>
            <person name="Sharpe A.G."/>
            <person name="Parkin I.A."/>
        </authorList>
    </citation>
    <scope>NUCLEOTIDE SEQUENCE [LARGE SCALE GENOMIC DNA]</scope>
    <source>
        <strain evidence="2">cv. DH55</strain>
    </source>
</reference>
<sequence length="353" mass="39285">MFTEVVKASYWFPDGESPANGSVVPRSSAEVIDSTLFTHLFFAFADLDSQTNSVFVSDAHEHEFSNFTKIVKQKNPHVQTLLSIGGRNADGSAFASMASNPTSRKAFIWSSISIARYYRFNGLDLVWEFPNNEVEMRNFGKLLEEWREAVEDDAERTENMPLLLTAAVYYSPSHNSVSYPIQEIDENLDWVNLIAYDFYGSTTIISPPAALFDPSNPPKGPCGDSGLKEWIKAGLPEKKAVLGFPYVGWAWCLEGGHDEATTQVATSADGTINYDQIRKFIVDNGATTVYNSTVVGDYCYAGTTWIGYDDYESIVTKVSYAKQRGLLGYFSWHVGADDNFILSRAASKAWDQC</sequence>
<protein>
    <submittedName>
        <fullName evidence="3">Chitotriosidase-1-like</fullName>
    </submittedName>
</protein>
<proteinExistence type="predicted"/>